<dbReference type="GO" id="GO:1990281">
    <property type="term" value="C:efflux pump complex"/>
    <property type="evidence" value="ECO:0007669"/>
    <property type="project" value="TreeGrafter"/>
</dbReference>
<dbReference type="InterPro" id="IPR058627">
    <property type="entry name" value="MdtA-like_C"/>
</dbReference>
<dbReference type="InterPro" id="IPR006143">
    <property type="entry name" value="RND_pump_MFP"/>
</dbReference>
<dbReference type="Gene3D" id="2.40.50.100">
    <property type="match status" value="1"/>
</dbReference>
<dbReference type="SUPFAM" id="SSF111369">
    <property type="entry name" value="HlyD-like secretion proteins"/>
    <property type="match status" value="1"/>
</dbReference>
<dbReference type="PANTHER" id="PTHR30469">
    <property type="entry name" value="MULTIDRUG RESISTANCE PROTEIN MDTA"/>
    <property type="match status" value="1"/>
</dbReference>
<feature type="chain" id="PRO_5038868110" evidence="5">
    <location>
        <begin position="24"/>
        <end position="332"/>
    </location>
</feature>
<keyword evidence="3" id="KW-0813">Transport</keyword>
<dbReference type="Proteomes" id="UP000824002">
    <property type="component" value="Unassembled WGS sequence"/>
</dbReference>
<evidence type="ECO:0000256" key="2">
    <source>
        <dbReference type="ARBA" id="ARBA00009477"/>
    </source>
</evidence>
<proteinExistence type="inferred from homology"/>
<dbReference type="EMBL" id="DVJP01000030">
    <property type="protein sequence ID" value="HIS76009.1"/>
    <property type="molecule type" value="Genomic_DNA"/>
</dbReference>
<keyword evidence="5" id="KW-0732">Signal</keyword>
<comment type="caution">
    <text evidence="8">The sequence shown here is derived from an EMBL/GenBank/DDBJ whole genome shotgun (WGS) entry which is preliminary data.</text>
</comment>
<evidence type="ECO:0000259" key="6">
    <source>
        <dbReference type="Pfam" id="PF25917"/>
    </source>
</evidence>
<name>A0A9D1FLN9_9FIRM</name>
<feature type="domain" description="Multidrug resistance protein MdtA-like C-terminal permuted SH3" evidence="7">
    <location>
        <begin position="276"/>
        <end position="331"/>
    </location>
</feature>
<evidence type="ECO:0000256" key="4">
    <source>
        <dbReference type="SAM" id="Coils"/>
    </source>
</evidence>
<dbReference type="GO" id="GO:0015562">
    <property type="term" value="F:efflux transmembrane transporter activity"/>
    <property type="evidence" value="ECO:0007669"/>
    <property type="project" value="TreeGrafter"/>
</dbReference>
<dbReference type="Pfam" id="PF25967">
    <property type="entry name" value="RND-MFP_C"/>
    <property type="match status" value="1"/>
</dbReference>
<feature type="domain" description="Multidrug resistance protein MdtA-like barrel-sandwich hybrid" evidence="6">
    <location>
        <begin position="76"/>
        <end position="192"/>
    </location>
</feature>
<dbReference type="PRINTS" id="PR01490">
    <property type="entry name" value="RTXTOXIND"/>
</dbReference>
<dbReference type="InterPro" id="IPR058625">
    <property type="entry name" value="MdtA-like_BSH"/>
</dbReference>
<organism evidence="8 9">
    <name type="scientific">Candidatus Merdivicinus excrementipullorum</name>
    <dbReference type="NCBI Taxonomy" id="2840867"/>
    <lineage>
        <taxon>Bacteria</taxon>
        <taxon>Bacillati</taxon>
        <taxon>Bacillota</taxon>
        <taxon>Clostridia</taxon>
        <taxon>Eubacteriales</taxon>
        <taxon>Oscillospiraceae</taxon>
        <taxon>Oscillospiraceae incertae sedis</taxon>
        <taxon>Candidatus Merdivicinus</taxon>
    </lineage>
</organism>
<evidence type="ECO:0000256" key="1">
    <source>
        <dbReference type="ARBA" id="ARBA00004196"/>
    </source>
</evidence>
<keyword evidence="4" id="KW-0175">Coiled coil</keyword>
<dbReference type="NCBIfam" id="TIGR01730">
    <property type="entry name" value="RND_mfp"/>
    <property type="match status" value="1"/>
</dbReference>
<dbReference type="PROSITE" id="PS51257">
    <property type="entry name" value="PROKAR_LIPOPROTEIN"/>
    <property type="match status" value="1"/>
</dbReference>
<evidence type="ECO:0000313" key="8">
    <source>
        <dbReference type="EMBL" id="HIS76009.1"/>
    </source>
</evidence>
<evidence type="ECO:0000259" key="7">
    <source>
        <dbReference type="Pfam" id="PF25967"/>
    </source>
</evidence>
<dbReference type="Pfam" id="PF25917">
    <property type="entry name" value="BSH_RND"/>
    <property type="match status" value="1"/>
</dbReference>
<evidence type="ECO:0000313" key="9">
    <source>
        <dbReference type="Proteomes" id="UP000824002"/>
    </source>
</evidence>
<comment type="similarity">
    <text evidence="2">Belongs to the membrane fusion protein (MFP) (TC 8.A.1) family.</text>
</comment>
<evidence type="ECO:0000256" key="3">
    <source>
        <dbReference type="ARBA" id="ARBA00022448"/>
    </source>
</evidence>
<gene>
    <name evidence="8" type="ORF">IAB51_04270</name>
</gene>
<accession>A0A9D1FLN9</accession>
<reference evidence="8" key="2">
    <citation type="journal article" date="2021" name="PeerJ">
        <title>Extensive microbial diversity within the chicken gut microbiome revealed by metagenomics and culture.</title>
        <authorList>
            <person name="Gilroy R."/>
            <person name="Ravi A."/>
            <person name="Getino M."/>
            <person name="Pursley I."/>
            <person name="Horton D.L."/>
            <person name="Alikhan N.F."/>
            <person name="Baker D."/>
            <person name="Gharbi K."/>
            <person name="Hall N."/>
            <person name="Watson M."/>
            <person name="Adriaenssens E.M."/>
            <person name="Foster-Nyarko E."/>
            <person name="Jarju S."/>
            <person name="Secka A."/>
            <person name="Antonio M."/>
            <person name="Oren A."/>
            <person name="Chaudhuri R.R."/>
            <person name="La Ragione R."/>
            <person name="Hildebrand F."/>
            <person name="Pallen M.J."/>
        </authorList>
    </citation>
    <scope>NUCLEOTIDE SEQUENCE</scope>
    <source>
        <strain evidence="8">CHK199-13235</strain>
    </source>
</reference>
<reference evidence="8" key="1">
    <citation type="submission" date="2020-10" db="EMBL/GenBank/DDBJ databases">
        <authorList>
            <person name="Gilroy R."/>
        </authorList>
    </citation>
    <scope>NUCLEOTIDE SEQUENCE</scope>
    <source>
        <strain evidence="8">CHK199-13235</strain>
    </source>
</reference>
<dbReference type="Gene3D" id="2.40.420.20">
    <property type="match status" value="1"/>
</dbReference>
<evidence type="ECO:0000256" key="5">
    <source>
        <dbReference type="SAM" id="SignalP"/>
    </source>
</evidence>
<feature type="signal peptide" evidence="5">
    <location>
        <begin position="1"/>
        <end position="23"/>
    </location>
</feature>
<feature type="coiled-coil region" evidence="4">
    <location>
        <begin position="101"/>
        <end position="156"/>
    </location>
</feature>
<protein>
    <submittedName>
        <fullName evidence="8">Efflux RND transporter periplasmic adaptor subunit</fullName>
    </submittedName>
</protein>
<comment type="subcellular location">
    <subcellularLocation>
        <location evidence="1">Cell envelope</location>
    </subcellularLocation>
</comment>
<sequence length="332" mass="36124">MKILRIAAAAALAAIALSGCGLFPEEEEALAPPLKEPVAVTYTTTTVERGTIVDSVTTSGTFISTSTYDLSFEKRSGYLSEINVKSGDTVTKGQLLARLDTDELESEIQKQKLLVERAQIALNAARKAENATSESIRLAEIDYQLQKIQLDEMQEELSKQYIYSPIDGVVSYINNVGIGDYIAARSTLMRVVDPTSLQIECTGDKVSDFQLGKDVTVTLDGTEYAGKVAMTSAESPSLAMEKGESFIRVEITDQLPEGDLLGESVSVELIKQQKDNVLILPRNVVSLYSGESYVQVLEDGVKKERVIETGIKNVTDVEVVDGLEEGEVVIIK</sequence>
<dbReference type="AlphaFoldDB" id="A0A9D1FLN9"/>